<accession>A0A803QP23</accession>
<keyword evidence="3" id="KW-1185">Reference proteome</keyword>
<evidence type="ECO:0000313" key="2">
    <source>
        <dbReference type="EnsemblPlants" id="cds.evm.model.10.5"/>
    </source>
</evidence>
<dbReference type="Proteomes" id="UP000596661">
    <property type="component" value="Unassembled WGS sequence"/>
</dbReference>
<sequence length="163" mass="18795">MKKKREIVKKWSVMKRRMEKIMKLGSKRRAKDVRMALVVDVAAAVCCNGLVEELDLYPNTTPLSANYTTIQRQQLEKEQVFEFLIGLNNNLDEVRGRLVGHSPFLDTEEAFFQVRREKERRCVMLTTPDVSPIESFSLVSKSRPLPSDKSNPDSRPNREGDHC</sequence>
<feature type="region of interest" description="Disordered" evidence="1">
    <location>
        <begin position="136"/>
        <end position="163"/>
    </location>
</feature>
<organism evidence="2 3">
    <name type="scientific">Cannabis sativa</name>
    <name type="common">Hemp</name>
    <name type="synonym">Marijuana</name>
    <dbReference type="NCBI Taxonomy" id="3483"/>
    <lineage>
        <taxon>Eukaryota</taxon>
        <taxon>Viridiplantae</taxon>
        <taxon>Streptophyta</taxon>
        <taxon>Embryophyta</taxon>
        <taxon>Tracheophyta</taxon>
        <taxon>Spermatophyta</taxon>
        <taxon>Magnoliopsida</taxon>
        <taxon>eudicotyledons</taxon>
        <taxon>Gunneridae</taxon>
        <taxon>Pentapetalae</taxon>
        <taxon>rosids</taxon>
        <taxon>fabids</taxon>
        <taxon>Rosales</taxon>
        <taxon>Cannabaceae</taxon>
        <taxon>Cannabis</taxon>
    </lineage>
</organism>
<proteinExistence type="predicted"/>
<reference evidence="2" key="1">
    <citation type="submission" date="2021-03" db="UniProtKB">
        <authorList>
            <consortium name="EnsemblPlants"/>
        </authorList>
    </citation>
    <scope>IDENTIFICATION</scope>
</reference>
<evidence type="ECO:0000256" key="1">
    <source>
        <dbReference type="SAM" id="MobiDB-lite"/>
    </source>
</evidence>
<dbReference type="EMBL" id="UZAU01000776">
    <property type="status" value="NOT_ANNOTATED_CDS"/>
    <property type="molecule type" value="Genomic_DNA"/>
</dbReference>
<dbReference type="Gramene" id="evm.model.10.5">
    <property type="protein sequence ID" value="cds.evm.model.10.5"/>
    <property type="gene ID" value="evm.TU.10.5"/>
</dbReference>
<name>A0A803QP23_CANSA</name>
<protein>
    <submittedName>
        <fullName evidence="2">Uncharacterized protein</fullName>
    </submittedName>
</protein>
<dbReference type="AlphaFoldDB" id="A0A803QP23"/>
<dbReference type="EnsemblPlants" id="evm.model.10.5">
    <property type="protein sequence ID" value="cds.evm.model.10.5"/>
    <property type="gene ID" value="evm.TU.10.5"/>
</dbReference>
<feature type="compositionally biased region" description="Basic and acidic residues" evidence="1">
    <location>
        <begin position="150"/>
        <end position="163"/>
    </location>
</feature>
<evidence type="ECO:0000313" key="3">
    <source>
        <dbReference type="Proteomes" id="UP000596661"/>
    </source>
</evidence>